<dbReference type="EMBL" id="CAUOFW020002724">
    <property type="protein sequence ID" value="CAK9155636.1"/>
    <property type="molecule type" value="Genomic_DNA"/>
</dbReference>
<feature type="non-terminal residue" evidence="2">
    <location>
        <position position="1"/>
    </location>
</feature>
<proteinExistence type="predicted"/>
<organism evidence="2 3">
    <name type="scientific">Ilex paraguariensis</name>
    <name type="common">yerba mate</name>
    <dbReference type="NCBI Taxonomy" id="185542"/>
    <lineage>
        <taxon>Eukaryota</taxon>
        <taxon>Viridiplantae</taxon>
        <taxon>Streptophyta</taxon>
        <taxon>Embryophyta</taxon>
        <taxon>Tracheophyta</taxon>
        <taxon>Spermatophyta</taxon>
        <taxon>Magnoliopsida</taxon>
        <taxon>eudicotyledons</taxon>
        <taxon>Gunneridae</taxon>
        <taxon>Pentapetalae</taxon>
        <taxon>asterids</taxon>
        <taxon>campanulids</taxon>
        <taxon>Aquifoliales</taxon>
        <taxon>Aquifoliaceae</taxon>
        <taxon>Ilex</taxon>
    </lineage>
</organism>
<name>A0ABC8SHV2_9AQUA</name>
<protein>
    <submittedName>
        <fullName evidence="2">Uncharacterized protein</fullName>
    </submittedName>
</protein>
<dbReference type="AlphaFoldDB" id="A0ABC8SHV2"/>
<comment type="caution">
    <text evidence="2">The sequence shown here is derived from an EMBL/GenBank/DDBJ whole genome shotgun (WGS) entry which is preliminary data.</text>
</comment>
<feature type="region of interest" description="Disordered" evidence="1">
    <location>
        <begin position="61"/>
        <end position="86"/>
    </location>
</feature>
<reference evidence="2 3" key="1">
    <citation type="submission" date="2024-02" db="EMBL/GenBank/DDBJ databases">
        <authorList>
            <person name="Vignale AGUSTIN F."/>
            <person name="Sosa J E."/>
            <person name="Modenutti C."/>
        </authorList>
    </citation>
    <scope>NUCLEOTIDE SEQUENCE [LARGE SCALE GENOMIC DNA]</scope>
</reference>
<evidence type="ECO:0000313" key="2">
    <source>
        <dbReference type="EMBL" id="CAK9155636.1"/>
    </source>
</evidence>
<evidence type="ECO:0000313" key="3">
    <source>
        <dbReference type="Proteomes" id="UP001642360"/>
    </source>
</evidence>
<gene>
    <name evidence="2" type="ORF">ILEXP_LOCUS24048</name>
</gene>
<dbReference type="Proteomes" id="UP001642360">
    <property type="component" value="Unassembled WGS sequence"/>
</dbReference>
<evidence type="ECO:0000256" key="1">
    <source>
        <dbReference type="SAM" id="MobiDB-lite"/>
    </source>
</evidence>
<accession>A0ABC8SHV2</accession>
<keyword evidence="3" id="KW-1185">Reference proteome</keyword>
<sequence>GLLAFGINAILEILSEAFILGFPSDRAYGRLCRFYNLRVYGRGLHRIALDCASPFSHGCDNESTASCPNDGASSPSRFLTGDYRSN</sequence>